<keyword evidence="3" id="KW-1185">Reference proteome</keyword>
<feature type="region of interest" description="Disordered" evidence="1">
    <location>
        <begin position="1"/>
        <end position="21"/>
    </location>
</feature>
<dbReference type="Proteomes" id="UP001642487">
    <property type="component" value="Chromosome 4"/>
</dbReference>
<sequence length="109" mass="12020">MDSDDLGDEGGALMSMTRTPKSCKRTRASNIDAALNHAKSNVFGCCMKSRSADREEANHQQRVLDEVLKAHGLTTSEQVGVDEARCLSSIDSRRIPFSCLPGYYKESHE</sequence>
<name>A0ABP0YJS9_9ROSI</name>
<evidence type="ECO:0000313" key="2">
    <source>
        <dbReference type="EMBL" id="CAK9320641.1"/>
    </source>
</evidence>
<accession>A0ABP0YJS9</accession>
<dbReference type="EMBL" id="OZ021738">
    <property type="protein sequence ID" value="CAK9320641.1"/>
    <property type="molecule type" value="Genomic_DNA"/>
</dbReference>
<proteinExistence type="predicted"/>
<evidence type="ECO:0000256" key="1">
    <source>
        <dbReference type="SAM" id="MobiDB-lite"/>
    </source>
</evidence>
<organism evidence="2 3">
    <name type="scientific">Citrullus colocynthis</name>
    <name type="common">colocynth</name>
    <dbReference type="NCBI Taxonomy" id="252529"/>
    <lineage>
        <taxon>Eukaryota</taxon>
        <taxon>Viridiplantae</taxon>
        <taxon>Streptophyta</taxon>
        <taxon>Embryophyta</taxon>
        <taxon>Tracheophyta</taxon>
        <taxon>Spermatophyta</taxon>
        <taxon>Magnoliopsida</taxon>
        <taxon>eudicotyledons</taxon>
        <taxon>Gunneridae</taxon>
        <taxon>Pentapetalae</taxon>
        <taxon>rosids</taxon>
        <taxon>fabids</taxon>
        <taxon>Cucurbitales</taxon>
        <taxon>Cucurbitaceae</taxon>
        <taxon>Benincaseae</taxon>
        <taxon>Citrullus</taxon>
    </lineage>
</organism>
<protein>
    <submittedName>
        <fullName evidence="2">Uncharacterized protein</fullName>
    </submittedName>
</protein>
<gene>
    <name evidence="2" type="ORF">CITCOLO1_LOCUS12694</name>
</gene>
<evidence type="ECO:0000313" key="3">
    <source>
        <dbReference type="Proteomes" id="UP001642487"/>
    </source>
</evidence>
<reference evidence="2 3" key="1">
    <citation type="submission" date="2024-03" db="EMBL/GenBank/DDBJ databases">
        <authorList>
            <person name="Gkanogiannis A."/>
            <person name="Becerra Lopez-Lavalle L."/>
        </authorList>
    </citation>
    <scope>NUCLEOTIDE SEQUENCE [LARGE SCALE GENOMIC DNA]</scope>
</reference>